<keyword evidence="2" id="KW-1185">Reference proteome</keyword>
<evidence type="ECO:0000313" key="2">
    <source>
        <dbReference type="Proteomes" id="UP001341840"/>
    </source>
</evidence>
<protein>
    <submittedName>
        <fullName evidence="1">Uncharacterized protein</fullName>
    </submittedName>
</protein>
<comment type="caution">
    <text evidence="1">The sequence shown here is derived from an EMBL/GenBank/DDBJ whole genome shotgun (WGS) entry which is preliminary data.</text>
</comment>
<gene>
    <name evidence="1" type="ORF">PIB30_048241</name>
</gene>
<sequence length="71" mass="8158">MDCGVWTSQWKIRESLFSNYRCETVGAETRMKLAADLVLRPHNALASEMVVRALEHWRRKAVESSHANARS</sequence>
<organism evidence="1 2">
    <name type="scientific">Stylosanthes scabra</name>
    <dbReference type="NCBI Taxonomy" id="79078"/>
    <lineage>
        <taxon>Eukaryota</taxon>
        <taxon>Viridiplantae</taxon>
        <taxon>Streptophyta</taxon>
        <taxon>Embryophyta</taxon>
        <taxon>Tracheophyta</taxon>
        <taxon>Spermatophyta</taxon>
        <taxon>Magnoliopsida</taxon>
        <taxon>eudicotyledons</taxon>
        <taxon>Gunneridae</taxon>
        <taxon>Pentapetalae</taxon>
        <taxon>rosids</taxon>
        <taxon>fabids</taxon>
        <taxon>Fabales</taxon>
        <taxon>Fabaceae</taxon>
        <taxon>Papilionoideae</taxon>
        <taxon>50 kb inversion clade</taxon>
        <taxon>dalbergioids sensu lato</taxon>
        <taxon>Dalbergieae</taxon>
        <taxon>Pterocarpus clade</taxon>
        <taxon>Stylosanthes</taxon>
    </lineage>
</organism>
<dbReference type="Proteomes" id="UP001341840">
    <property type="component" value="Unassembled WGS sequence"/>
</dbReference>
<reference evidence="1 2" key="1">
    <citation type="journal article" date="2023" name="Plants (Basel)">
        <title>Bridging the Gap: Combining Genomics and Transcriptomics Approaches to Understand Stylosanthes scabra, an Orphan Legume from the Brazilian Caatinga.</title>
        <authorList>
            <person name="Ferreira-Neto J.R.C."/>
            <person name="da Silva M.D."/>
            <person name="Binneck E."/>
            <person name="de Melo N.F."/>
            <person name="da Silva R.H."/>
            <person name="de Melo A.L.T.M."/>
            <person name="Pandolfi V."/>
            <person name="Bustamante F.O."/>
            <person name="Brasileiro-Vidal A.C."/>
            <person name="Benko-Iseppon A.M."/>
        </authorList>
    </citation>
    <scope>NUCLEOTIDE SEQUENCE [LARGE SCALE GENOMIC DNA]</scope>
    <source>
        <tissue evidence="1">Leaves</tissue>
    </source>
</reference>
<accession>A0ABU6WF22</accession>
<evidence type="ECO:0000313" key="1">
    <source>
        <dbReference type="EMBL" id="MED6184531.1"/>
    </source>
</evidence>
<dbReference type="EMBL" id="JASCZI010181557">
    <property type="protein sequence ID" value="MED6184531.1"/>
    <property type="molecule type" value="Genomic_DNA"/>
</dbReference>
<name>A0ABU6WF22_9FABA</name>
<proteinExistence type="predicted"/>